<name>A0AC61NDN8_9BACT</name>
<reference evidence="1" key="1">
    <citation type="submission" date="2021-08" db="EMBL/GenBank/DDBJ databases">
        <title>Novel anaerobic bacterium isolated from sea squirt in East Sea, Republic of Korea.</title>
        <authorList>
            <person name="Nguyen T.H."/>
            <person name="Li Z."/>
            <person name="Lee Y.-J."/>
            <person name="Ko J."/>
            <person name="Kim S.-G."/>
        </authorList>
    </citation>
    <scope>NUCLEOTIDE SEQUENCE</scope>
    <source>
        <strain evidence="1">KCTC 25031</strain>
    </source>
</reference>
<dbReference type="Proteomes" id="UP000826212">
    <property type="component" value="Chromosome"/>
</dbReference>
<protein>
    <submittedName>
        <fullName evidence="1">Efflux RND transporter permease subunit</fullName>
    </submittedName>
</protein>
<evidence type="ECO:0000313" key="2">
    <source>
        <dbReference type="Proteomes" id="UP000826212"/>
    </source>
</evidence>
<sequence length="1022" mass="114023">MHKEIVRRPIAVGMVFLSLAILGVVSLLKLPIAMLPKVSIPQITVRTQMADASATVLEQQVVQNLRNSLMQLPHLKDIHSDSRDGSGTISLRFYYGTDIDRAFVATHEKIDRTLSMLPKELERPQVMKASVTDLPVCYIQVTPRDSVTSTNFLALSKFVHSVVLRRLEQIPEVAMVDQSGVMRSQIVLIPNSPMLQMHHITMDDLERYLRNSQVHCNDLRVVDGAYEFFFSYNGSIQTRADLEKLYYKHEGVTIPLKELVSIEERMVPHQGLVLDGGKRAISLAVIQKSEARFQDLKASLNEVMNDLTAAYPSLHFEVNRDQTTLLSYAIENLKQSLWIGALLAVIVMFFFMKDFRVSLLMTITIPISLVICFMGFYWLHITMNLISISGLILGVGMMIDNAIIVMDNITQHRERGASLEDACVVGASEVFKPMLSSALTTCAVFVPLIFLSGISGALFYDQAMAITLGLGISLLVSVTFLPVVYRLIFQHDTKVDFKETHWVEKLIDIYERCMIFCMRRRGLILSLSLVVMVAGGWIGVMLPKQMIPTVAQNEFGVKISWNRPVTLVENRNRVTQILDGVKDKTTMSVAYVGTQDFVMFQGDATGVGDAMLYLSTAQSDSLDVVAQMIVDGIYDVYPEASVSVVPSENFLTLFLGGEQAPVQARFLLDDMENISPLHEVWDGLENLSALDTVPEISLKEVCQIELDPIKMQAWSIDPQQVEKMLKRTLGQETILTVSEGVSRVPVVLTMPRQKDFDFMNKGCVLNGQGDPIPLSHIAKGLAIERLKNIEGGTVGSYYPLDINHVEQLKDANLLMSAINKVVDRVKNVSVVYGGSIWERDSMINELIGVFVVSLLLLYLIMTIQFESFVLPFIVLVEVPIDLFGVMGMLWIFGQSINLMSLIGVVVMSGIIINDSILKIDTIQALMIQEHMSLYRALLVGGRRRFKSIVMTSLTTIFAMIPFLFGSGIGNDLQVPLAISVIGGMTLGTLVSLFVVPLLFVLVMKRRRNGKRRIYGESKNVSL</sequence>
<organism evidence="1 2">
    <name type="scientific">Halosquirtibacter laminarini</name>
    <dbReference type="NCBI Taxonomy" id="3374600"/>
    <lineage>
        <taxon>Bacteria</taxon>
        <taxon>Pseudomonadati</taxon>
        <taxon>Bacteroidota</taxon>
        <taxon>Bacteroidia</taxon>
        <taxon>Marinilabiliales</taxon>
        <taxon>Prolixibacteraceae</taxon>
        <taxon>Halosquirtibacter</taxon>
    </lineage>
</organism>
<gene>
    <name evidence="1" type="ORF">K4L44_14045</name>
</gene>
<proteinExistence type="predicted"/>
<evidence type="ECO:0000313" key="1">
    <source>
        <dbReference type="EMBL" id="QZE13675.1"/>
    </source>
</evidence>
<accession>A0AC61NDN8</accession>
<keyword evidence="2" id="KW-1185">Reference proteome</keyword>
<dbReference type="EMBL" id="CP081303">
    <property type="protein sequence ID" value="QZE13675.1"/>
    <property type="molecule type" value="Genomic_DNA"/>
</dbReference>